<proteinExistence type="predicted"/>
<keyword evidence="4" id="KW-1185">Reference proteome</keyword>
<dbReference type="InterPro" id="IPR000407">
    <property type="entry name" value="GDA1_CD39_NTPase"/>
</dbReference>
<dbReference type="Gene3D" id="3.30.420.150">
    <property type="entry name" value="Exopolyphosphatase. Domain 2"/>
    <property type="match status" value="1"/>
</dbReference>
<feature type="chain" id="PRO_5006916682" evidence="2">
    <location>
        <begin position="20"/>
        <end position="385"/>
    </location>
</feature>
<evidence type="ECO:0000313" key="3">
    <source>
        <dbReference type="EMBL" id="KTD45504.1"/>
    </source>
</evidence>
<dbReference type="PANTHER" id="PTHR11782">
    <property type="entry name" value="ADENOSINE/GUANOSINE DIPHOSPHATASE"/>
    <property type="match status" value="1"/>
</dbReference>
<evidence type="ECO:0000256" key="2">
    <source>
        <dbReference type="SAM" id="SignalP"/>
    </source>
</evidence>
<evidence type="ECO:0000256" key="1">
    <source>
        <dbReference type="ARBA" id="ARBA00022801"/>
    </source>
</evidence>
<dbReference type="STRING" id="45073.Lqui_2975"/>
<dbReference type="Proteomes" id="UP000054618">
    <property type="component" value="Unassembled WGS sequence"/>
</dbReference>
<dbReference type="GO" id="GO:0009134">
    <property type="term" value="P:nucleoside diphosphate catabolic process"/>
    <property type="evidence" value="ECO:0007669"/>
    <property type="project" value="TreeGrafter"/>
</dbReference>
<dbReference type="PATRIC" id="fig|45073.5.peg.3155"/>
<dbReference type="OrthoDB" id="5640341at2"/>
<dbReference type="GO" id="GO:0017110">
    <property type="term" value="F:nucleoside diphosphate phosphatase activity"/>
    <property type="evidence" value="ECO:0007669"/>
    <property type="project" value="TreeGrafter"/>
</dbReference>
<dbReference type="RefSeq" id="WP_058509021.1">
    <property type="nucleotide sequence ID" value="NZ_CAAAIK010000033.1"/>
</dbReference>
<protein>
    <submittedName>
        <fullName evidence="3">Ectonucleoside triphosphate diphosphohydrolase I</fullName>
    </submittedName>
</protein>
<accession>A0A0W0XMB1</accession>
<reference evidence="3 4" key="1">
    <citation type="submission" date="2015-11" db="EMBL/GenBank/DDBJ databases">
        <title>Genomic analysis of 38 Legionella species identifies large and diverse effector repertoires.</title>
        <authorList>
            <person name="Burstein D."/>
            <person name="Amaro F."/>
            <person name="Zusman T."/>
            <person name="Lifshitz Z."/>
            <person name="Cohen O."/>
            <person name="Gilbert J.A."/>
            <person name="Pupko T."/>
            <person name="Shuman H.A."/>
            <person name="Segal G."/>
        </authorList>
    </citation>
    <scope>NUCLEOTIDE SEQUENCE [LARGE SCALE GENOMIC DNA]</scope>
    <source>
        <strain evidence="3 4">CDC#1442-AUS-E</strain>
    </source>
</reference>
<comment type="caution">
    <text evidence="3">The sequence shown here is derived from an EMBL/GenBank/DDBJ whole genome shotgun (WGS) entry which is preliminary data.</text>
</comment>
<keyword evidence="2" id="KW-0732">Signal</keyword>
<dbReference type="GO" id="GO:0016020">
    <property type="term" value="C:membrane"/>
    <property type="evidence" value="ECO:0007669"/>
    <property type="project" value="TreeGrafter"/>
</dbReference>
<dbReference type="EMBL" id="LNYS01000025">
    <property type="protein sequence ID" value="KTD45504.1"/>
    <property type="molecule type" value="Genomic_DNA"/>
</dbReference>
<dbReference type="PANTHER" id="PTHR11782:SF83">
    <property type="entry name" value="GUANOSINE-DIPHOSPHATASE"/>
    <property type="match status" value="1"/>
</dbReference>
<sequence>MRVVFFLLGCCLFFNSTYAAQENCEQQQCIAIVDAGSTGSRLHLYSYDLEGQTPVNITERYSKKIKPGLATIEANEPTVDAYLTTLFSGAPAYQIPVYFYSTAGMRLLPQPKQQQMNNLVQQWFTNQSQWQLVEAKTITGMDEGMYGWLAINYQLNTLKNDSETVGTMDMGGASVQIVFPVSASSEVNSQDIRELDIYGRHFKLFIHSFLGLGQTEVTHQFLDDSVCFANDYQMPAGEKGQGDAYVCEGEISSLMNAVHHVNRVVQPALQANPVKNWYVMGGLVDLAKSQPFNYTEQEFNNQSLLDEANSQICQQQWGALNSQFPGNEYLYGYCLFPAYYYALMVDGYGLNSQQPLHYLGADKSSDWTIGVVLQQPQKDSQTALN</sequence>
<organism evidence="3 4">
    <name type="scientific">Legionella quinlivanii</name>
    <dbReference type="NCBI Taxonomy" id="45073"/>
    <lineage>
        <taxon>Bacteria</taxon>
        <taxon>Pseudomonadati</taxon>
        <taxon>Pseudomonadota</taxon>
        <taxon>Gammaproteobacteria</taxon>
        <taxon>Legionellales</taxon>
        <taxon>Legionellaceae</taxon>
        <taxon>Legionella</taxon>
    </lineage>
</organism>
<keyword evidence="1 3" id="KW-0378">Hydrolase</keyword>
<dbReference type="AlphaFoldDB" id="A0A0W0XMB1"/>
<name>A0A0W0XMB1_9GAMM</name>
<gene>
    <name evidence="3" type="ORF">Lqui_2975</name>
</gene>
<dbReference type="Pfam" id="PF01150">
    <property type="entry name" value="GDA1_CD39"/>
    <property type="match status" value="2"/>
</dbReference>
<feature type="signal peptide" evidence="2">
    <location>
        <begin position="1"/>
        <end position="19"/>
    </location>
</feature>
<dbReference type="PROSITE" id="PS01238">
    <property type="entry name" value="GDA1_CD39_NTPASE"/>
    <property type="match status" value="1"/>
</dbReference>
<evidence type="ECO:0000313" key="4">
    <source>
        <dbReference type="Proteomes" id="UP000054618"/>
    </source>
</evidence>
<dbReference type="Gene3D" id="3.30.420.40">
    <property type="match status" value="1"/>
</dbReference>